<organism evidence="2 3">
    <name type="scientific">Euplotes crassus</name>
    <dbReference type="NCBI Taxonomy" id="5936"/>
    <lineage>
        <taxon>Eukaryota</taxon>
        <taxon>Sar</taxon>
        <taxon>Alveolata</taxon>
        <taxon>Ciliophora</taxon>
        <taxon>Intramacronucleata</taxon>
        <taxon>Spirotrichea</taxon>
        <taxon>Hypotrichia</taxon>
        <taxon>Euplotida</taxon>
        <taxon>Euplotidae</taxon>
        <taxon>Moneuplotes</taxon>
    </lineage>
</organism>
<dbReference type="Proteomes" id="UP001295684">
    <property type="component" value="Unassembled WGS sequence"/>
</dbReference>
<evidence type="ECO:0000313" key="2">
    <source>
        <dbReference type="EMBL" id="CAI2366976.1"/>
    </source>
</evidence>
<dbReference type="EMBL" id="CAMPGE010008065">
    <property type="protein sequence ID" value="CAI2366976.1"/>
    <property type="molecule type" value="Genomic_DNA"/>
</dbReference>
<sequence>MTDSSFESYQFHISGKSNSDGGSQNSSMEGSDFAELFDILDPTLKKTKSKSPKKFTKDSNESEIGLEEVKENENRSILYQLHNLSDQFNSKTEKKINLKKIIRRLKRNFAKHIRCQARKIIKSIKINNETTKTYSVIGNNTNSSLETECNKESQSDSSPVKNLERCVRCTLPKKPPNSDDFIKVKLCHIKHEVEKEVPYCKCAISPSKSIKRKSTFLKVKKNTLKGQDKKRKGSIVNTIKNSVTIKERSEHGDSDNIPIGKLNFGKLEQLIGLQKLQKTNEYNQIQNSGTKIKFSISNMGKVRISKADFLKKERDKKIVRKMELFQKDKIQKYIHQMICEEEFEQKRKLKEKRLRIKWENHASLVKKKINRMRDGHQEDGDQLTSFHNVEKSPQVSQNRDVNDCEKRHTSLEVKKVLVPNERLYPGISLNKRPCSRQDKSLDLKDNKFTHSGRANTSFDQIIQKKCYGRGNFWKRIYKFKKK</sequence>
<feature type="region of interest" description="Disordered" evidence="1">
    <location>
        <begin position="1"/>
        <end position="29"/>
    </location>
</feature>
<name>A0AAD1UFF4_EUPCR</name>
<accession>A0AAD1UFF4</accession>
<evidence type="ECO:0000256" key="1">
    <source>
        <dbReference type="SAM" id="MobiDB-lite"/>
    </source>
</evidence>
<evidence type="ECO:0000313" key="3">
    <source>
        <dbReference type="Proteomes" id="UP001295684"/>
    </source>
</evidence>
<reference evidence="2" key="1">
    <citation type="submission" date="2023-07" db="EMBL/GenBank/DDBJ databases">
        <authorList>
            <consortium name="AG Swart"/>
            <person name="Singh M."/>
            <person name="Singh A."/>
            <person name="Seah K."/>
            <person name="Emmerich C."/>
        </authorList>
    </citation>
    <scope>NUCLEOTIDE SEQUENCE</scope>
    <source>
        <strain evidence="2">DP1</strain>
    </source>
</reference>
<dbReference type="AlphaFoldDB" id="A0AAD1UFF4"/>
<feature type="compositionally biased region" description="Polar residues" evidence="1">
    <location>
        <begin position="15"/>
        <end position="29"/>
    </location>
</feature>
<keyword evidence="3" id="KW-1185">Reference proteome</keyword>
<comment type="caution">
    <text evidence="2">The sequence shown here is derived from an EMBL/GenBank/DDBJ whole genome shotgun (WGS) entry which is preliminary data.</text>
</comment>
<proteinExistence type="predicted"/>
<gene>
    <name evidence="2" type="ORF">ECRASSUSDP1_LOCUS8252</name>
</gene>
<protein>
    <submittedName>
        <fullName evidence="2">Uncharacterized protein</fullName>
    </submittedName>
</protein>